<dbReference type="EMBL" id="BAAARJ010000006">
    <property type="protein sequence ID" value="GAA2608190.1"/>
    <property type="molecule type" value="Genomic_DNA"/>
</dbReference>
<dbReference type="InterPro" id="IPR009057">
    <property type="entry name" value="Homeodomain-like_sf"/>
</dbReference>
<accession>A0ABP6CEL1</accession>
<keyword evidence="7" id="KW-1185">Reference proteome</keyword>
<organism evidence="6 7">
    <name type="scientific">Streptomyces axinellae</name>
    <dbReference type="NCBI Taxonomy" id="552788"/>
    <lineage>
        <taxon>Bacteria</taxon>
        <taxon>Bacillati</taxon>
        <taxon>Actinomycetota</taxon>
        <taxon>Actinomycetes</taxon>
        <taxon>Kitasatosporales</taxon>
        <taxon>Streptomycetaceae</taxon>
        <taxon>Streptomyces</taxon>
    </lineage>
</organism>
<dbReference type="InterPro" id="IPR011075">
    <property type="entry name" value="TetR_C"/>
</dbReference>
<dbReference type="PANTHER" id="PTHR47506">
    <property type="entry name" value="TRANSCRIPTIONAL REGULATORY PROTEIN"/>
    <property type="match status" value="1"/>
</dbReference>
<feature type="domain" description="HTH tetR-type" evidence="5">
    <location>
        <begin position="9"/>
        <end position="69"/>
    </location>
</feature>
<dbReference type="SUPFAM" id="SSF46689">
    <property type="entry name" value="Homeodomain-like"/>
    <property type="match status" value="1"/>
</dbReference>
<dbReference type="PANTHER" id="PTHR47506:SF3">
    <property type="entry name" value="HTH-TYPE TRANSCRIPTIONAL REGULATOR LMRA"/>
    <property type="match status" value="1"/>
</dbReference>
<dbReference type="Pfam" id="PF16925">
    <property type="entry name" value="TetR_C_13"/>
    <property type="match status" value="1"/>
</dbReference>
<evidence type="ECO:0000313" key="6">
    <source>
        <dbReference type="EMBL" id="GAA2608190.1"/>
    </source>
</evidence>
<gene>
    <name evidence="6" type="ORF">GCM10009863_22000</name>
</gene>
<dbReference type="PRINTS" id="PR00455">
    <property type="entry name" value="HTHTETR"/>
</dbReference>
<comment type="caution">
    <text evidence="6">The sequence shown here is derived from an EMBL/GenBank/DDBJ whole genome shotgun (WGS) entry which is preliminary data.</text>
</comment>
<reference evidence="7" key="1">
    <citation type="journal article" date="2019" name="Int. J. Syst. Evol. Microbiol.">
        <title>The Global Catalogue of Microorganisms (GCM) 10K type strain sequencing project: providing services to taxonomists for standard genome sequencing and annotation.</title>
        <authorList>
            <consortium name="The Broad Institute Genomics Platform"/>
            <consortium name="The Broad Institute Genome Sequencing Center for Infectious Disease"/>
            <person name="Wu L."/>
            <person name="Ma J."/>
        </authorList>
    </citation>
    <scope>NUCLEOTIDE SEQUENCE [LARGE SCALE GENOMIC DNA]</scope>
    <source>
        <strain evidence="7">JCM 16373</strain>
    </source>
</reference>
<dbReference type="Gene3D" id="1.10.357.10">
    <property type="entry name" value="Tetracycline Repressor, domain 2"/>
    <property type="match status" value="1"/>
</dbReference>
<dbReference type="InterPro" id="IPR001647">
    <property type="entry name" value="HTH_TetR"/>
</dbReference>
<dbReference type="InterPro" id="IPR036271">
    <property type="entry name" value="Tet_transcr_reg_TetR-rel_C_sf"/>
</dbReference>
<keyword evidence="2 4" id="KW-0238">DNA-binding</keyword>
<dbReference type="Proteomes" id="UP001501447">
    <property type="component" value="Unassembled WGS sequence"/>
</dbReference>
<evidence type="ECO:0000313" key="7">
    <source>
        <dbReference type="Proteomes" id="UP001501447"/>
    </source>
</evidence>
<keyword evidence="3" id="KW-0804">Transcription</keyword>
<evidence type="ECO:0000256" key="1">
    <source>
        <dbReference type="ARBA" id="ARBA00023015"/>
    </source>
</evidence>
<proteinExistence type="predicted"/>
<keyword evidence="1" id="KW-0805">Transcription regulation</keyword>
<evidence type="ECO:0000259" key="5">
    <source>
        <dbReference type="PROSITE" id="PS50977"/>
    </source>
</evidence>
<dbReference type="PROSITE" id="PS50977">
    <property type="entry name" value="HTH_TETR_2"/>
    <property type="match status" value="1"/>
</dbReference>
<feature type="DNA-binding region" description="H-T-H motif" evidence="4">
    <location>
        <begin position="32"/>
        <end position="51"/>
    </location>
</feature>
<name>A0ABP6CEL1_9ACTN</name>
<dbReference type="SUPFAM" id="SSF48498">
    <property type="entry name" value="Tetracyclin repressor-like, C-terminal domain"/>
    <property type="match status" value="1"/>
</dbReference>
<dbReference type="RefSeq" id="WP_344564676.1">
    <property type="nucleotide sequence ID" value="NZ_BAAARJ010000006.1"/>
</dbReference>
<evidence type="ECO:0000256" key="4">
    <source>
        <dbReference type="PROSITE-ProRule" id="PRU00335"/>
    </source>
</evidence>
<evidence type="ECO:0000256" key="2">
    <source>
        <dbReference type="ARBA" id="ARBA00023125"/>
    </source>
</evidence>
<protein>
    <submittedName>
        <fullName evidence="6">TetR/AcrR family transcriptional regulator</fullName>
    </submittedName>
</protein>
<evidence type="ECO:0000256" key="3">
    <source>
        <dbReference type="ARBA" id="ARBA00023163"/>
    </source>
</evidence>
<sequence length="210" mass="22685">MADVETRRSPAGQRVWETACELFYREGIRSAGVAEIAERSGVGKPSIYRNFESKDGLALAYVNAKAVPARDWLAAARAACPGDPRAQLRHVIGGIADQISEPGYRGCPLVNASVEFPDHEHPVRKAVVSLKAEYLDLLTELVAQLPVRDHRALGYMLQMLVEGASVTTQIYSADRSAASLKEAADRVIDSFLADSSTAGSSVPDSSLEER</sequence>
<dbReference type="Pfam" id="PF00440">
    <property type="entry name" value="TetR_N"/>
    <property type="match status" value="1"/>
</dbReference>